<proteinExistence type="predicted"/>
<sequence length="120" mass="13835">MKTRTLAMEQLTTCPLTGKVDEAERTKLFERKHKIFNTLKQFGYDKNVHPIFTEYLVNTYGVLKDRPQSRTEQLASYNSPEDLQRIAAESMPCSILDNVYIIINCLKCLAEEDGQPLFLC</sequence>
<organism evidence="2 3">
    <name type="scientific">Eleutherodactylus coqui</name>
    <name type="common">Puerto Rican coqui</name>
    <dbReference type="NCBI Taxonomy" id="57060"/>
    <lineage>
        <taxon>Eukaryota</taxon>
        <taxon>Metazoa</taxon>
        <taxon>Chordata</taxon>
        <taxon>Craniata</taxon>
        <taxon>Vertebrata</taxon>
        <taxon>Euteleostomi</taxon>
        <taxon>Amphibia</taxon>
        <taxon>Batrachia</taxon>
        <taxon>Anura</taxon>
        <taxon>Neobatrachia</taxon>
        <taxon>Hyloidea</taxon>
        <taxon>Eleutherodactylidae</taxon>
        <taxon>Eleutherodactylinae</taxon>
        <taxon>Eleutherodactylus</taxon>
        <taxon>Eleutherodactylus</taxon>
    </lineage>
</organism>
<dbReference type="PANTHER" id="PTHR22192:SF17">
    <property type="entry name" value="SPERIOLIN-LIKE PROTEIN"/>
    <property type="match status" value="1"/>
</dbReference>
<dbReference type="PANTHER" id="PTHR22192">
    <property type="entry name" value="SPERIOLIN"/>
    <property type="match status" value="1"/>
</dbReference>
<reference evidence="2" key="1">
    <citation type="thesis" date="2020" institute="ProQuest LLC" country="789 East Eisenhower Parkway, Ann Arbor, MI, USA">
        <title>Comparative Genomics and Chromosome Evolution.</title>
        <authorList>
            <person name="Mudd A.B."/>
        </authorList>
    </citation>
    <scope>NUCLEOTIDE SEQUENCE</scope>
    <source>
        <strain evidence="2">HN-11 Male</strain>
        <tissue evidence="2">Kidney and liver</tissue>
    </source>
</reference>
<evidence type="ECO:0000259" key="1">
    <source>
        <dbReference type="Pfam" id="PF15059"/>
    </source>
</evidence>
<dbReference type="EMBL" id="WNTK01000002">
    <property type="protein sequence ID" value="KAG9491158.1"/>
    <property type="molecule type" value="Genomic_DNA"/>
</dbReference>
<protein>
    <recommendedName>
        <fullName evidence="1">Speriolin C-terminal domain-containing protein</fullName>
    </recommendedName>
</protein>
<evidence type="ECO:0000313" key="3">
    <source>
        <dbReference type="Proteomes" id="UP000770717"/>
    </source>
</evidence>
<dbReference type="GO" id="GO:0005813">
    <property type="term" value="C:centrosome"/>
    <property type="evidence" value="ECO:0007669"/>
    <property type="project" value="TreeGrafter"/>
</dbReference>
<keyword evidence="3" id="KW-1185">Reference proteome</keyword>
<feature type="domain" description="Speriolin C-terminal" evidence="1">
    <location>
        <begin position="9"/>
        <end position="119"/>
    </location>
</feature>
<accession>A0A8J6FNG6</accession>
<dbReference type="InterPro" id="IPR026715">
    <property type="entry name" value="SPATC1"/>
</dbReference>
<gene>
    <name evidence="2" type="ORF">GDO78_006498</name>
</gene>
<dbReference type="AlphaFoldDB" id="A0A8J6FNG6"/>
<dbReference type="OrthoDB" id="6114770at2759"/>
<dbReference type="InterPro" id="IPR029384">
    <property type="entry name" value="Speriolin_C"/>
</dbReference>
<dbReference type="Proteomes" id="UP000770717">
    <property type="component" value="Unassembled WGS sequence"/>
</dbReference>
<comment type="caution">
    <text evidence="2">The sequence shown here is derived from an EMBL/GenBank/DDBJ whole genome shotgun (WGS) entry which is preliminary data.</text>
</comment>
<evidence type="ECO:0000313" key="2">
    <source>
        <dbReference type="EMBL" id="KAG9491158.1"/>
    </source>
</evidence>
<name>A0A8J6FNG6_ELECQ</name>
<dbReference type="Pfam" id="PF15059">
    <property type="entry name" value="Speriolin_C"/>
    <property type="match status" value="1"/>
</dbReference>